<keyword evidence="5" id="KW-0369">Histidine metabolism</keyword>
<organism evidence="12 13">
    <name type="scientific">Bugula neritina</name>
    <name type="common">Brown bryozoan</name>
    <name type="synonym">Sertularia neritina</name>
    <dbReference type="NCBI Taxonomy" id="10212"/>
    <lineage>
        <taxon>Eukaryota</taxon>
        <taxon>Metazoa</taxon>
        <taxon>Spiralia</taxon>
        <taxon>Lophotrochozoa</taxon>
        <taxon>Bryozoa</taxon>
        <taxon>Gymnolaemata</taxon>
        <taxon>Cheilostomatida</taxon>
        <taxon>Flustrina</taxon>
        <taxon>Buguloidea</taxon>
        <taxon>Bugulidae</taxon>
        <taxon>Bugula</taxon>
    </lineage>
</organism>
<reference evidence="12" key="1">
    <citation type="submission" date="2020-06" db="EMBL/GenBank/DDBJ databases">
        <title>Draft genome of Bugula neritina, a colonial animal packing powerful symbionts and potential medicines.</title>
        <authorList>
            <person name="Rayko M."/>
        </authorList>
    </citation>
    <scope>NUCLEOTIDE SEQUENCE [LARGE SCALE GENOMIC DNA]</scope>
    <source>
        <strain evidence="12">Kwan_BN1</strain>
    </source>
</reference>
<evidence type="ECO:0000256" key="9">
    <source>
        <dbReference type="ARBA" id="ARBA00047623"/>
    </source>
</evidence>
<dbReference type="AlphaFoldDB" id="A0A7J7JLI5"/>
<evidence type="ECO:0000256" key="8">
    <source>
        <dbReference type="ARBA" id="ARBA00031640"/>
    </source>
</evidence>
<accession>A0A7J7JLI5</accession>
<dbReference type="Gene3D" id="3.40.50.10730">
    <property type="entry name" value="Urocanase like domains"/>
    <property type="match status" value="1"/>
</dbReference>
<evidence type="ECO:0000256" key="5">
    <source>
        <dbReference type="ARBA" id="ARBA00022808"/>
    </source>
</evidence>
<keyword evidence="7" id="KW-0456">Lyase</keyword>
<evidence type="ECO:0000313" key="12">
    <source>
        <dbReference type="EMBL" id="KAF6026945.1"/>
    </source>
</evidence>
<proteinExistence type="inferred from homology"/>
<evidence type="ECO:0000259" key="10">
    <source>
        <dbReference type="Pfam" id="PF01175"/>
    </source>
</evidence>
<dbReference type="InterPro" id="IPR036190">
    <property type="entry name" value="Urocanase_sf"/>
</dbReference>
<comment type="similarity">
    <text evidence="3">Belongs to the urocanase family.</text>
</comment>
<dbReference type="Gene3D" id="3.40.1770.10">
    <property type="entry name" value="Urocanase superfamily"/>
    <property type="match status" value="1"/>
</dbReference>
<dbReference type="PANTHER" id="PTHR12216">
    <property type="entry name" value="UROCANATE HYDRATASE"/>
    <property type="match status" value="1"/>
</dbReference>
<dbReference type="InterPro" id="IPR038364">
    <property type="entry name" value="Urocanase_central_sf"/>
</dbReference>
<feature type="domain" description="Urocanase Rossmann-like" evidence="10">
    <location>
        <begin position="20"/>
        <end position="228"/>
    </location>
</feature>
<dbReference type="Pfam" id="PF01175">
    <property type="entry name" value="Urocanase"/>
    <property type="match status" value="1"/>
</dbReference>
<dbReference type="PROSITE" id="PS01233">
    <property type="entry name" value="UROCANASE"/>
    <property type="match status" value="1"/>
</dbReference>
<evidence type="ECO:0000256" key="6">
    <source>
        <dbReference type="ARBA" id="ARBA00023027"/>
    </source>
</evidence>
<dbReference type="FunFam" id="3.40.50.10730:FF:000002">
    <property type="entry name" value="Urocanate hydratase 1"/>
    <property type="match status" value="1"/>
</dbReference>
<name>A0A7J7JLI5_BUGNE</name>
<evidence type="ECO:0000256" key="1">
    <source>
        <dbReference type="ARBA" id="ARBA00001911"/>
    </source>
</evidence>
<dbReference type="FunFam" id="3.40.1770.10:FF:000003">
    <property type="entry name" value="Urocanate hydratase 1"/>
    <property type="match status" value="1"/>
</dbReference>
<keyword evidence="6" id="KW-0520">NAD</keyword>
<keyword evidence="13" id="KW-1185">Reference proteome</keyword>
<evidence type="ECO:0000313" key="13">
    <source>
        <dbReference type="Proteomes" id="UP000593567"/>
    </source>
</evidence>
<dbReference type="EC" id="4.2.1.49" evidence="4"/>
<evidence type="ECO:0000256" key="4">
    <source>
        <dbReference type="ARBA" id="ARBA00011992"/>
    </source>
</evidence>
<evidence type="ECO:0000256" key="2">
    <source>
        <dbReference type="ARBA" id="ARBA00004794"/>
    </source>
</evidence>
<dbReference type="InterPro" id="IPR023636">
    <property type="entry name" value="Urocanase_CS"/>
</dbReference>
<comment type="caution">
    <text evidence="12">The sequence shown here is derived from an EMBL/GenBank/DDBJ whole genome shotgun (WGS) entry which is preliminary data.</text>
</comment>
<evidence type="ECO:0000256" key="3">
    <source>
        <dbReference type="ARBA" id="ARBA00007578"/>
    </source>
</evidence>
<dbReference type="InterPro" id="IPR035085">
    <property type="entry name" value="Urocanase_Rossmann-like"/>
</dbReference>
<dbReference type="GO" id="GO:0006548">
    <property type="term" value="P:L-histidine catabolic process"/>
    <property type="evidence" value="ECO:0007669"/>
    <property type="project" value="TreeGrafter"/>
</dbReference>
<dbReference type="PIRSF" id="PIRSF001423">
    <property type="entry name" value="Urocanate_hydrat"/>
    <property type="match status" value="1"/>
</dbReference>
<protein>
    <recommendedName>
        <fullName evidence="4">urocanate hydratase</fullName>
        <ecNumber evidence="4">4.2.1.49</ecNumber>
    </recommendedName>
    <alternativeName>
        <fullName evidence="8">Imidazolonepropionate hydrolase</fullName>
    </alternativeName>
</protein>
<evidence type="ECO:0000256" key="7">
    <source>
        <dbReference type="ARBA" id="ARBA00023239"/>
    </source>
</evidence>
<sequence length="470" mass="51688">MFSKESVSSSVLYQLMLRNSVCRRYLGSDNLKGKVFVSSGLGGMSGAQPKAATVSGCIGVIAEVSEEALDKRHKQGWVLHKVTNLEDCINMIREGRRNGISTSIGFLGNVVSLWERLAELAEQGEMLVELGSDQTSCHNPFLGGYYPVQLTYEQARRMMHEDPSQFKALVQESLRRQVSAIEKLASHGLHFFDYGNAFLLEASRAGVDVLAKGGGANEFKYPSYVQHIMGDVFSLGFGPFRWVCTSCDECDLDTTDEIAAEVIENILKSDVSIKTAQQYNDNLRWIKEAKHNKLVVGSQARILYADQTGRVEIAVAFNKAIRSGRLKAPVVLSRDHHDVSGTDSPFRETSNIYDGSAFCADMAVQNCIGDSFRGATWVALHNGGGCGWGEVINGGFGLVLDGSEEAEQRAVSMLQWDVSNGVARRCWAGNANADETVRRSMKENSMFRVTLPNFVDELILNDAFSKMSSE</sequence>
<dbReference type="GO" id="GO:0016153">
    <property type="term" value="F:urocanate hydratase activity"/>
    <property type="evidence" value="ECO:0007669"/>
    <property type="project" value="UniProtKB-EC"/>
</dbReference>
<evidence type="ECO:0000259" key="11">
    <source>
        <dbReference type="Pfam" id="PF17392"/>
    </source>
</evidence>
<dbReference type="InterPro" id="IPR035401">
    <property type="entry name" value="Urocanase_C"/>
</dbReference>
<dbReference type="Pfam" id="PF17392">
    <property type="entry name" value="Urocanase_C"/>
    <property type="match status" value="1"/>
</dbReference>
<dbReference type="Proteomes" id="UP000593567">
    <property type="component" value="Unassembled WGS sequence"/>
</dbReference>
<dbReference type="OrthoDB" id="194468at2759"/>
<comment type="catalytic activity">
    <reaction evidence="9">
        <text>4-imidazolone-5-propanoate = trans-urocanate + H2O</text>
        <dbReference type="Rhea" id="RHEA:13101"/>
        <dbReference type="ChEBI" id="CHEBI:15377"/>
        <dbReference type="ChEBI" id="CHEBI:17771"/>
        <dbReference type="ChEBI" id="CHEBI:77893"/>
        <dbReference type="EC" id="4.2.1.49"/>
    </reaction>
</comment>
<comment type="cofactor">
    <cofactor evidence="1">
        <name>NAD(+)</name>
        <dbReference type="ChEBI" id="CHEBI:57540"/>
    </cofactor>
</comment>
<dbReference type="InterPro" id="IPR023637">
    <property type="entry name" value="Urocanase-like"/>
</dbReference>
<dbReference type="SUPFAM" id="SSF111326">
    <property type="entry name" value="Urocanase"/>
    <property type="match status" value="1"/>
</dbReference>
<dbReference type="EMBL" id="VXIV02002176">
    <property type="protein sequence ID" value="KAF6026945.1"/>
    <property type="molecule type" value="Genomic_DNA"/>
</dbReference>
<comment type="pathway">
    <text evidence="2">Amino-acid degradation; L-histidine degradation into L-glutamate; N-formimidoyl-L-glutamate from L-histidine: step 2/3.</text>
</comment>
<feature type="domain" description="Urocanase C-terminal" evidence="11">
    <location>
        <begin position="231"/>
        <end position="438"/>
    </location>
</feature>
<dbReference type="PANTHER" id="PTHR12216:SF3">
    <property type="entry name" value="UROCANATE HYDRATASE"/>
    <property type="match status" value="1"/>
</dbReference>
<gene>
    <name evidence="12" type="ORF">EB796_014739</name>
</gene>